<dbReference type="InterPro" id="IPR013655">
    <property type="entry name" value="PAS_fold_3"/>
</dbReference>
<dbReference type="InterPro" id="IPR036890">
    <property type="entry name" value="HATPase_C_sf"/>
</dbReference>
<dbReference type="RefSeq" id="WP_404318423.1">
    <property type="nucleotide sequence ID" value="NZ_JAUIYO010000015.1"/>
</dbReference>
<dbReference type="Proteomes" id="UP001619911">
    <property type="component" value="Unassembled WGS sequence"/>
</dbReference>
<evidence type="ECO:0000256" key="7">
    <source>
        <dbReference type="ARBA" id="ARBA00022840"/>
    </source>
</evidence>
<dbReference type="InterPro" id="IPR001610">
    <property type="entry name" value="PAC"/>
</dbReference>
<organism evidence="12 13">
    <name type="scientific">Bacillus lumedeiriae</name>
    <dbReference type="NCBI Taxonomy" id="3058829"/>
    <lineage>
        <taxon>Bacteria</taxon>
        <taxon>Bacillati</taxon>
        <taxon>Bacillota</taxon>
        <taxon>Bacilli</taxon>
        <taxon>Bacillales</taxon>
        <taxon>Bacillaceae</taxon>
        <taxon>Bacillus</taxon>
    </lineage>
</organism>
<dbReference type="NCBIfam" id="TIGR00229">
    <property type="entry name" value="sensory_box"/>
    <property type="match status" value="2"/>
</dbReference>
<evidence type="ECO:0000256" key="4">
    <source>
        <dbReference type="ARBA" id="ARBA00022679"/>
    </source>
</evidence>
<dbReference type="InterPro" id="IPR035965">
    <property type="entry name" value="PAS-like_dom_sf"/>
</dbReference>
<keyword evidence="4" id="KW-0808">Transferase</keyword>
<dbReference type="SMART" id="SM00086">
    <property type="entry name" value="PAC"/>
    <property type="match status" value="2"/>
</dbReference>
<dbReference type="EMBL" id="JAUIYO010000015">
    <property type="protein sequence ID" value="MFK2826786.1"/>
    <property type="molecule type" value="Genomic_DNA"/>
</dbReference>
<feature type="domain" description="PAS" evidence="10">
    <location>
        <begin position="159"/>
        <end position="226"/>
    </location>
</feature>
<dbReference type="CDD" id="cd00082">
    <property type="entry name" value="HisKA"/>
    <property type="match status" value="1"/>
</dbReference>
<keyword evidence="8" id="KW-0902">Two-component regulatory system</keyword>
<feature type="domain" description="PAC" evidence="11">
    <location>
        <begin position="99"/>
        <end position="151"/>
    </location>
</feature>
<dbReference type="SUPFAM" id="SSF47384">
    <property type="entry name" value="Homodimeric domain of signal transducing histidine kinase"/>
    <property type="match status" value="1"/>
</dbReference>
<evidence type="ECO:0000259" key="11">
    <source>
        <dbReference type="PROSITE" id="PS50113"/>
    </source>
</evidence>
<evidence type="ECO:0000259" key="10">
    <source>
        <dbReference type="PROSITE" id="PS50112"/>
    </source>
</evidence>
<dbReference type="Gene3D" id="3.30.450.20">
    <property type="entry name" value="PAS domain"/>
    <property type="match status" value="2"/>
</dbReference>
<evidence type="ECO:0000313" key="12">
    <source>
        <dbReference type="EMBL" id="MFK2826786.1"/>
    </source>
</evidence>
<sequence>MIVRGSGLEVETNEERFIKLGTLPAMYGNWCDAFLHAICDPVYIFNGEGKIIAVNEAFEREYGWALNELQETPPPIVPIHLKGEFERLKQKLMSGETIQHYQTVRQNKDGALLYVNISASPVQDADGQFIAAIFVIKNITNSIETAILLDRKAKELKENEKKFLSITENINDIFCVYDCFTSQLVYMSPSYEKVLGHSSGEIYKNLCMIMDIIHPDDRTRFKEFIKGEEYGESAEIEYQAIHENGSVVWLRSRKIIEHLLTNRVIFITQDITSLKEKEILLNKKDKLGAVGQLAAGIAHEVRNPLTAIKGFTQLWGQETHHRYSEIILSELDRIESIMQEFLMLAKPNQETVFEIKDINGVLKDSIMFMQPEALLHGIELVPVLAEPLPFVRIEEKQLKQVILNLIKNAIEAMPNGGKVTIHTKQAMDGSICIEVIDEGIGISQDRILRLGEPFYSNKEKGTGLGLMVSFKIIEHHNGKIFFESEQGKGTKVEIRLPAVR</sequence>
<dbReference type="Pfam" id="PF08447">
    <property type="entry name" value="PAS_3"/>
    <property type="match status" value="1"/>
</dbReference>
<dbReference type="SMART" id="SM00387">
    <property type="entry name" value="HATPase_c"/>
    <property type="match status" value="1"/>
</dbReference>
<dbReference type="SUPFAM" id="SSF55874">
    <property type="entry name" value="ATPase domain of HSP90 chaperone/DNA topoisomerase II/histidine kinase"/>
    <property type="match status" value="1"/>
</dbReference>
<keyword evidence="13" id="KW-1185">Reference proteome</keyword>
<keyword evidence="6" id="KW-0418">Kinase</keyword>
<dbReference type="PROSITE" id="PS50112">
    <property type="entry name" value="PAS"/>
    <property type="match status" value="2"/>
</dbReference>
<gene>
    <name evidence="12" type="ORF">QYG89_14110</name>
</gene>
<feature type="domain" description="Histidine kinase" evidence="9">
    <location>
        <begin position="296"/>
        <end position="500"/>
    </location>
</feature>
<comment type="caution">
    <text evidence="12">The sequence shown here is derived from an EMBL/GenBank/DDBJ whole genome shotgun (WGS) entry which is preliminary data.</text>
</comment>
<protein>
    <recommendedName>
        <fullName evidence="2">histidine kinase</fullName>
        <ecNumber evidence="2">2.7.13.3</ecNumber>
    </recommendedName>
</protein>
<dbReference type="PANTHER" id="PTHR43065:SF34">
    <property type="entry name" value="SPORULATION KINASE A"/>
    <property type="match status" value="1"/>
</dbReference>
<dbReference type="InterPro" id="IPR003594">
    <property type="entry name" value="HATPase_dom"/>
</dbReference>
<dbReference type="CDD" id="cd00130">
    <property type="entry name" value="PAS"/>
    <property type="match status" value="2"/>
</dbReference>
<dbReference type="SMART" id="SM00388">
    <property type="entry name" value="HisKA"/>
    <property type="match status" value="1"/>
</dbReference>
<accession>A0ABW8IBA0</accession>
<dbReference type="Gene3D" id="3.30.565.10">
    <property type="entry name" value="Histidine kinase-like ATPase, C-terminal domain"/>
    <property type="match status" value="1"/>
</dbReference>
<dbReference type="PANTHER" id="PTHR43065">
    <property type="entry name" value="SENSOR HISTIDINE KINASE"/>
    <property type="match status" value="1"/>
</dbReference>
<dbReference type="InterPro" id="IPR000014">
    <property type="entry name" value="PAS"/>
</dbReference>
<dbReference type="Pfam" id="PF00512">
    <property type="entry name" value="HisKA"/>
    <property type="match status" value="1"/>
</dbReference>
<evidence type="ECO:0000256" key="1">
    <source>
        <dbReference type="ARBA" id="ARBA00000085"/>
    </source>
</evidence>
<dbReference type="EC" id="2.7.13.3" evidence="2"/>
<feature type="domain" description="PAS" evidence="10">
    <location>
        <begin position="35"/>
        <end position="69"/>
    </location>
</feature>
<evidence type="ECO:0000256" key="8">
    <source>
        <dbReference type="ARBA" id="ARBA00023012"/>
    </source>
</evidence>
<evidence type="ECO:0000259" key="9">
    <source>
        <dbReference type="PROSITE" id="PS50109"/>
    </source>
</evidence>
<dbReference type="InterPro" id="IPR036097">
    <property type="entry name" value="HisK_dim/P_sf"/>
</dbReference>
<dbReference type="InterPro" id="IPR005467">
    <property type="entry name" value="His_kinase_dom"/>
</dbReference>
<dbReference type="Pfam" id="PF08448">
    <property type="entry name" value="PAS_4"/>
    <property type="match status" value="1"/>
</dbReference>
<name>A0ABW8IBA0_9BACI</name>
<dbReference type="CDD" id="cd00075">
    <property type="entry name" value="HATPase"/>
    <property type="match status" value="1"/>
</dbReference>
<dbReference type="InterPro" id="IPR013656">
    <property type="entry name" value="PAS_4"/>
</dbReference>
<evidence type="ECO:0000256" key="6">
    <source>
        <dbReference type="ARBA" id="ARBA00022777"/>
    </source>
</evidence>
<dbReference type="PROSITE" id="PS50109">
    <property type="entry name" value="HIS_KIN"/>
    <property type="match status" value="1"/>
</dbReference>
<comment type="catalytic activity">
    <reaction evidence="1">
        <text>ATP + protein L-histidine = ADP + protein N-phospho-L-histidine.</text>
        <dbReference type="EC" id="2.7.13.3"/>
    </reaction>
</comment>
<evidence type="ECO:0000313" key="13">
    <source>
        <dbReference type="Proteomes" id="UP001619911"/>
    </source>
</evidence>
<proteinExistence type="predicted"/>
<evidence type="ECO:0000256" key="2">
    <source>
        <dbReference type="ARBA" id="ARBA00012438"/>
    </source>
</evidence>
<dbReference type="SUPFAM" id="SSF55785">
    <property type="entry name" value="PYP-like sensor domain (PAS domain)"/>
    <property type="match status" value="2"/>
</dbReference>
<dbReference type="Gene3D" id="1.10.287.130">
    <property type="match status" value="1"/>
</dbReference>
<dbReference type="InterPro" id="IPR004358">
    <property type="entry name" value="Sig_transdc_His_kin-like_C"/>
</dbReference>
<evidence type="ECO:0000256" key="3">
    <source>
        <dbReference type="ARBA" id="ARBA00022553"/>
    </source>
</evidence>
<keyword evidence="5" id="KW-0547">Nucleotide-binding</keyword>
<dbReference type="Pfam" id="PF02518">
    <property type="entry name" value="HATPase_c"/>
    <property type="match status" value="1"/>
</dbReference>
<dbReference type="PRINTS" id="PR00344">
    <property type="entry name" value="BCTRLSENSOR"/>
</dbReference>
<dbReference type="SMART" id="SM00091">
    <property type="entry name" value="PAS"/>
    <property type="match status" value="2"/>
</dbReference>
<dbReference type="PROSITE" id="PS50113">
    <property type="entry name" value="PAC"/>
    <property type="match status" value="1"/>
</dbReference>
<keyword evidence="3" id="KW-0597">Phosphoprotein</keyword>
<keyword evidence="7" id="KW-0067">ATP-binding</keyword>
<evidence type="ECO:0000256" key="5">
    <source>
        <dbReference type="ARBA" id="ARBA00022741"/>
    </source>
</evidence>
<dbReference type="InterPro" id="IPR000700">
    <property type="entry name" value="PAS-assoc_C"/>
</dbReference>
<dbReference type="InterPro" id="IPR003661">
    <property type="entry name" value="HisK_dim/P_dom"/>
</dbReference>
<reference evidence="12 13" key="1">
    <citation type="submission" date="2023-07" db="EMBL/GenBank/DDBJ databases">
        <title>Bacillus lucianemedeirus sp. nov, a new species isolated from an immunobiological production facility.</title>
        <authorList>
            <person name="Costa L.V."/>
            <person name="Miranda R.V.S.L."/>
            <person name="Brandao M.L.L."/>
            <person name="Reis C.M.F."/>
            <person name="Frazao A.M."/>
            <person name="Cruz F.V."/>
            <person name="Baio P.V.P."/>
            <person name="Veras J.F.C."/>
            <person name="Ramos J.N."/>
            <person name="Vieira V."/>
        </authorList>
    </citation>
    <scope>NUCLEOTIDE SEQUENCE [LARGE SCALE GENOMIC DNA]</scope>
    <source>
        <strain evidence="12 13">B190/17</strain>
    </source>
</reference>